<sequence>MNVQTHKPYFPTFSTSIQQPRMSFEFATRFRHDDLECVLHHITYMVHKLQPWLKGVVDGGKYVPEDPNNRILKHKVTIFHSVLEHVLTKEVHTEDGKSQIWAFHVQTTPAQDDIAAAWLVKLVNKNYCKYHGLSNSDSSSSGSESDGYEAGSTDSDEAETGSGIGEDNGAMVDA</sequence>
<reference evidence="2 3" key="1">
    <citation type="journal article" date="2021" name="Environ. Microbiol.">
        <title>Gene family expansions and transcriptome signatures uncover fungal adaptations to wood decay.</title>
        <authorList>
            <person name="Hage H."/>
            <person name="Miyauchi S."/>
            <person name="Viragh M."/>
            <person name="Drula E."/>
            <person name="Min B."/>
            <person name="Chaduli D."/>
            <person name="Navarro D."/>
            <person name="Favel A."/>
            <person name="Norest M."/>
            <person name="Lesage-Meessen L."/>
            <person name="Balint B."/>
            <person name="Merenyi Z."/>
            <person name="de Eugenio L."/>
            <person name="Morin E."/>
            <person name="Martinez A.T."/>
            <person name="Baldrian P."/>
            <person name="Stursova M."/>
            <person name="Martinez M.J."/>
            <person name="Novotny C."/>
            <person name="Magnuson J.K."/>
            <person name="Spatafora J.W."/>
            <person name="Maurice S."/>
            <person name="Pangilinan J."/>
            <person name="Andreopoulos W."/>
            <person name="LaButti K."/>
            <person name="Hundley H."/>
            <person name="Na H."/>
            <person name="Kuo A."/>
            <person name="Barry K."/>
            <person name="Lipzen A."/>
            <person name="Henrissat B."/>
            <person name="Riley R."/>
            <person name="Ahrendt S."/>
            <person name="Nagy L.G."/>
            <person name="Grigoriev I.V."/>
            <person name="Martin F."/>
            <person name="Rosso M.N."/>
        </authorList>
    </citation>
    <scope>NUCLEOTIDE SEQUENCE [LARGE SCALE GENOMIC DNA]</scope>
    <source>
        <strain evidence="2 3">CIRM-BRFM 1785</strain>
    </source>
</reference>
<evidence type="ECO:0000313" key="3">
    <source>
        <dbReference type="Proteomes" id="UP000814176"/>
    </source>
</evidence>
<feature type="compositionally biased region" description="Low complexity" evidence="1">
    <location>
        <begin position="134"/>
        <end position="152"/>
    </location>
</feature>
<dbReference type="RefSeq" id="XP_047783326.1">
    <property type="nucleotide sequence ID" value="XM_047926618.1"/>
</dbReference>
<dbReference type="Proteomes" id="UP000814176">
    <property type="component" value="Unassembled WGS sequence"/>
</dbReference>
<keyword evidence="3" id="KW-1185">Reference proteome</keyword>
<evidence type="ECO:0000313" key="2">
    <source>
        <dbReference type="EMBL" id="KAH9842027.1"/>
    </source>
</evidence>
<comment type="caution">
    <text evidence="2">The sequence shown here is derived from an EMBL/GenBank/DDBJ whole genome shotgun (WGS) entry which is preliminary data.</text>
</comment>
<proteinExistence type="predicted"/>
<protein>
    <submittedName>
        <fullName evidence="2">Uncharacterized protein</fullName>
    </submittedName>
</protein>
<feature type="region of interest" description="Disordered" evidence="1">
    <location>
        <begin position="134"/>
        <end position="174"/>
    </location>
</feature>
<name>A0ABQ8KTI8_9APHY</name>
<evidence type="ECO:0000256" key="1">
    <source>
        <dbReference type="SAM" id="MobiDB-lite"/>
    </source>
</evidence>
<dbReference type="GeneID" id="72007350"/>
<gene>
    <name evidence="2" type="ORF">C8Q71DRAFT_845941</name>
</gene>
<organism evidence="2 3">
    <name type="scientific">Rhodofomes roseus</name>
    <dbReference type="NCBI Taxonomy" id="34475"/>
    <lineage>
        <taxon>Eukaryota</taxon>
        <taxon>Fungi</taxon>
        <taxon>Dikarya</taxon>
        <taxon>Basidiomycota</taxon>
        <taxon>Agaricomycotina</taxon>
        <taxon>Agaricomycetes</taxon>
        <taxon>Polyporales</taxon>
        <taxon>Rhodofomes</taxon>
    </lineage>
</organism>
<accession>A0ABQ8KTI8</accession>
<dbReference type="EMBL" id="JADCUA010000003">
    <property type="protein sequence ID" value="KAH9842027.1"/>
    <property type="molecule type" value="Genomic_DNA"/>
</dbReference>